<dbReference type="Proteomes" id="UP001183202">
    <property type="component" value="Unassembled WGS sequence"/>
</dbReference>
<name>A0ABU2NGK4_9PSEU</name>
<comment type="caution">
    <text evidence="6">The sequence shown here is derived from an EMBL/GenBank/DDBJ whole genome shotgun (WGS) entry which is preliminary data.</text>
</comment>
<feature type="transmembrane region" description="Helical" evidence="5">
    <location>
        <begin position="387"/>
        <end position="412"/>
    </location>
</feature>
<feature type="transmembrane region" description="Helical" evidence="5">
    <location>
        <begin position="254"/>
        <end position="279"/>
    </location>
</feature>
<feature type="transmembrane region" description="Helical" evidence="5">
    <location>
        <begin position="147"/>
        <end position="166"/>
    </location>
</feature>
<evidence type="ECO:0000256" key="4">
    <source>
        <dbReference type="ARBA" id="ARBA00023136"/>
    </source>
</evidence>
<evidence type="ECO:0000256" key="2">
    <source>
        <dbReference type="ARBA" id="ARBA00022692"/>
    </source>
</evidence>
<gene>
    <name evidence="6" type="ORF">RM445_26615</name>
</gene>
<keyword evidence="7" id="KW-1185">Reference proteome</keyword>
<feature type="transmembrane region" description="Helical" evidence="5">
    <location>
        <begin position="363"/>
        <end position="381"/>
    </location>
</feature>
<feature type="transmembrane region" description="Helical" evidence="5">
    <location>
        <begin position="450"/>
        <end position="469"/>
    </location>
</feature>
<feature type="transmembrane region" description="Helical" evidence="5">
    <location>
        <begin position="513"/>
        <end position="536"/>
    </location>
</feature>
<dbReference type="Gene3D" id="1.20.1740.10">
    <property type="entry name" value="Amino acid/polyamine transporter I"/>
    <property type="match status" value="1"/>
</dbReference>
<keyword evidence="4 5" id="KW-0472">Membrane</keyword>
<evidence type="ECO:0000256" key="5">
    <source>
        <dbReference type="SAM" id="Phobius"/>
    </source>
</evidence>
<dbReference type="Pfam" id="PF13520">
    <property type="entry name" value="AA_permease_2"/>
    <property type="match status" value="1"/>
</dbReference>
<evidence type="ECO:0000256" key="3">
    <source>
        <dbReference type="ARBA" id="ARBA00022989"/>
    </source>
</evidence>
<sequence length="626" mass="66159">MSGTAESLPAEGGYEASDAHLKKQISLFGLIALAVSVQVGSGWLLATLAAASLAGPASILTWVLGAVFFGIIGVTWMELGAMLPRSGAGVRYPRLTHGAFLSWFNGWGYLIAALSLPVIEVQAVLTYLGGNWPGLGLLEEREGITVLSWPSGILVGFVLLFVFFLLNSFGAKLLSESNKYVTIWKLVIPIVTAILMFTAFSSANFTIGGGFAPLGGGAIFGALASGGIVFAYSGLRQILDFGGEVVNPQRNIPIAIVVGGLIIPLVIYILLQIGFIGAIDWASAGLAPGDWAGLQGSTWASAPLLNAVTAAGFTWFAIVLLSDAALSPAATGWVWLGIGTRTVYSMSVNGELPKGFQRINRHGTPIIALAACTVLGLLFFFPAPSWYLFVGMVSIALTLSYVMGGPVLAVLRRTAPDFPRPVKLKAPMFWAGAGYVASLMLIYFAGWVPLINLFTVVFFALPLYGAYTSVKEGWSRPMPSWLFSGAFTIAWVVTAVGGGWLATLDQEQRPGGWGFPLFFGLIVLIVAVFMAGLYTVSNDVGRRHIRGGTWMVATILAVLFVAYLGPFGPLDSPVLANPIDLIIMIAIAIGSFFWSVRAGGPTEELAEILAANQMRSPADTADTTGG</sequence>
<dbReference type="RefSeq" id="WP_311559605.1">
    <property type="nucleotide sequence ID" value="NZ_JAVREJ010000025.1"/>
</dbReference>
<feature type="transmembrane region" description="Helical" evidence="5">
    <location>
        <begin position="481"/>
        <end position="501"/>
    </location>
</feature>
<dbReference type="InterPro" id="IPR002293">
    <property type="entry name" value="AA/rel_permease1"/>
</dbReference>
<evidence type="ECO:0000313" key="7">
    <source>
        <dbReference type="Proteomes" id="UP001183202"/>
    </source>
</evidence>
<proteinExistence type="predicted"/>
<feature type="transmembrane region" description="Helical" evidence="5">
    <location>
        <begin position="424"/>
        <end position="444"/>
    </location>
</feature>
<keyword evidence="2 5" id="KW-0812">Transmembrane</keyword>
<keyword evidence="3 5" id="KW-1133">Transmembrane helix</keyword>
<feature type="transmembrane region" description="Helical" evidence="5">
    <location>
        <begin position="548"/>
        <end position="568"/>
    </location>
</feature>
<dbReference type="PANTHER" id="PTHR47547">
    <property type="match status" value="1"/>
</dbReference>
<accession>A0ABU2NGK4</accession>
<evidence type="ECO:0000313" key="6">
    <source>
        <dbReference type="EMBL" id="MDT0353091.1"/>
    </source>
</evidence>
<protein>
    <submittedName>
        <fullName evidence="6">APC family permease</fullName>
    </submittedName>
</protein>
<feature type="transmembrane region" description="Helical" evidence="5">
    <location>
        <begin position="27"/>
        <end position="53"/>
    </location>
</feature>
<feature type="transmembrane region" description="Helical" evidence="5">
    <location>
        <begin position="59"/>
        <end position="79"/>
    </location>
</feature>
<organism evidence="6 7">
    <name type="scientific">Pseudonocardia charpentierae</name>
    <dbReference type="NCBI Taxonomy" id="3075545"/>
    <lineage>
        <taxon>Bacteria</taxon>
        <taxon>Bacillati</taxon>
        <taxon>Actinomycetota</taxon>
        <taxon>Actinomycetes</taxon>
        <taxon>Pseudonocardiales</taxon>
        <taxon>Pseudonocardiaceae</taxon>
        <taxon>Pseudonocardia</taxon>
    </lineage>
</organism>
<comment type="subcellular location">
    <subcellularLocation>
        <location evidence="1">Membrane</location>
        <topology evidence="1">Multi-pass membrane protein</topology>
    </subcellularLocation>
</comment>
<feature type="transmembrane region" description="Helical" evidence="5">
    <location>
        <begin position="211"/>
        <end position="233"/>
    </location>
</feature>
<evidence type="ECO:0000256" key="1">
    <source>
        <dbReference type="ARBA" id="ARBA00004141"/>
    </source>
</evidence>
<dbReference type="PANTHER" id="PTHR47547:SF1">
    <property type="entry name" value="ASPARTATE-PROTON SYMPORTER"/>
    <property type="match status" value="1"/>
</dbReference>
<feature type="transmembrane region" description="Helical" evidence="5">
    <location>
        <begin position="186"/>
        <end position="205"/>
    </location>
</feature>
<feature type="transmembrane region" description="Helical" evidence="5">
    <location>
        <begin position="100"/>
        <end position="127"/>
    </location>
</feature>
<reference evidence="7" key="1">
    <citation type="submission" date="2023-07" db="EMBL/GenBank/DDBJ databases">
        <title>30 novel species of actinomycetes from the DSMZ collection.</title>
        <authorList>
            <person name="Nouioui I."/>
        </authorList>
    </citation>
    <scope>NUCLEOTIDE SEQUENCE [LARGE SCALE GENOMIC DNA]</scope>
    <source>
        <strain evidence="7">DSM 45834</strain>
    </source>
</reference>
<dbReference type="InterPro" id="IPR052962">
    <property type="entry name" value="AA_Transporter_AGT"/>
</dbReference>
<feature type="transmembrane region" description="Helical" evidence="5">
    <location>
        <begin position="574"/>
        <end position="594"/>
    </location>
</feature>
<dbReference type="EMBL" id="JAVREJ010000025">
    <property type="protein sequence ID" value="MDT0353091.1"/>
    <property type="molecule type" value="Genomic_DNA"/>
</dbReference>